<keyword evidence="5" id="KW-1185">Reference proteome</keyword>
<dbReference type="RefSeq" id="WP_386845597.1">
    <property type="nucleotide sequence ID" value="NZ_JBHUMK010000047.1"/>
</dbReference>
<dbReference type="InterPro" id="IPR052376">
    <property type="entry name" value="Oxidative_Scav/Glycosyltrans"/>
</dbReference>
<comment type="caution">
    <text evidence="4">The sequence shown here is derived from an EMBL/GenBank/DDBJ whole genome shotgun (WGS) entry which is preliminary data.</text>
</comment>
<keyword evidence="1" id="KW-0175">Coiled coil</keyword>
<dbReference type="Gene3D" id="1.10.287.1490">
    <property type="match status" value="1"/>
</dbReference>
<feature type="domain" description="CT398-like coiled coil hairpin" evidence="3">
    <location>
        <begin position="13"/>
        <end position="189"/>
    </location>
</feature>
<dbReference type="InterPro" id="IPR056003">
    <property type="entry name" value="CT398_CC_hairpin"/>
</dbReference>
<accession>A0ABW5P443</accession>
<evidence type="ECO:0000256" key="1">
    <source>
        <dbReference type="SAM" id="Coils"/>
    </source>
</evidence>
<evidence type="ECO:0000259" key="2">
    <source>
        <dbReference type="Pfam" id="PF02591"/>
    </source>
</evidence>
<proteinExistence type="predicted"/>
<reference evidence="5" key="1">
    <citation type="journal article" date="2019" name="Int. J. Syst. Evol. Microbiol.">
        <title>The Global Catalogue of Microorganisms (GCM) 10K type strain sequencing project: providing services to taxonomists for standard genome sequencing and annotation.</title>
        <authorList>
            <consortium name="The Broad Institute Genomics Platform"/>
            <consortium name="The Broad Institute Genome Sequencing Center for Infectious Disease"/>
            <person name="Wu L."/>
            <person name="Ma J."/>
        </authorList>
    </citation>
    <scope>NUCLEOTIDE SEQUENCE [LARGE SCALE GENOMIC DNA]</scope>
    <source>
        <strain evidence="5">KCTC 33842</strain>
    </source>
</reference>
<evidence type="ECO:0000313" key="4">
    <source>
        <dbReference type="EMBL" id="MFD2609879.1"/>
    </source>
</evidence>
<protein>
    <submittedName>
        <fullName evidence="4">Zinc ribbon domain-containing protein</fullName>
    </submittedName>
</protein>
<evidence type="ECO:0000259" key="3">
    <source>
        <dbReference type="Pfam" id="PF24481"/>
    </source>
</evidence>
<sequence>MSDTGSLQRLHRVQQLDLNLDQLRAEEGHIPDALRDARAQQEALNNELEDTEITLESVDRQVRQAEQDLAGTREQITRAQEEQEKNAFDARAQSQYGSRIQMLGERADEMEEDLAPLKEKQRALGEKASGLRAQHRELRPTLNDLEAQDEVRVQELRDRGEADRQERAGLVSDLDARTVKEYDQIRKAKKGLGVVEVRGGRCTGCNVVLPVNVQQKASLGKLPPVKCPSCGRFLIRLDLA</sequence>
<dbReference type="Pfam" id="PF02591">
    <property type="entry name" value="Zn_ribbon_9"/>
    <property type="match status" value="1"/>
</dbReference>
<gene>
    <name evidence="4" type="ORF">ACFSR9_10605</name>
</gene>
<dbReference type="Pfam" id="PF24481">
    <property type="entry name" value="CT398_CC"/>
    <property type="match status" value="1"/>
</dbReference>
<feature type="coiled-coil region" evidence="1">
    <location>
        <begin position="34"/>
        <end position="120"/>
    </location>
</feature>
<feature type="domain" description="C4-type zinc ribbon" evidence="2">
    <location>
        <begin position="201"/>
        <end position="234"/>
    </location>
</feature>
<dbReference type="InterPro" id="IPR003743">
    <property type="entry name" value="Zf-RING_7"/>
</dbReference>
<organism evidence="4 5">
    <name type="scientific">Deinococcus taklimakanensis</name>
    <dbReference type="NCBI Taxonomy" id="536443"/>
    <lineage>
        <taxon>Bacteria</taxon>
        <taxon>Thermotogati</taxon>
        <taxon>Deinococcota</taxon>
        <taxon>Deinococci</taxon>
        <taxon>Deinococcales</taxon>
        <taxon>Deinococcaceae</taxon>
        <taxon>Deinococcus</taxon>
    </lineage>
</organism>
<dbReference type="PANTHER" id="PTHR39082:SF1">
    <property type="entry name" value="SCAVENGER RECEPTOR CLASS A MEMBER 3"/>
    <property type="match status" value="1"/>
</dbReference>
<dbReference type="Proteomes" id="UP001597475">
    <property type="component" value="Unassembled WGS sequence"/>
</dbReference>
<name>A0ABW5P443_9DEIO</name>
<dbReference type="PANTHER" id="PTHR39082">
    <property type="entry name" value="PHOSPHOLIPASE C-BETA-2-RELATED"/>
    <property type="match status" value="1"/>
</dbReference>
<evidence type="ECO:0000313" key="5">
    <source>
        <dbReference type="Proteomes" id="UP001597475"/>
    </source>
</evidence>
<dbReference type="EMBL" id="JBHUMK010000047">
    <property type="protein sequence ID" value="MFD2609879.1"/>
    <property type="molecule type" value="Genomic_DNA"/>
</dbReference>